<name>A0A238KPG1_9RHOB</name>
<feature type="transmembrane region" description="Helical" evidence="1">
    <location>
        <begin position="7"/>
        <end position="30"/>
    </location>
</feature>
<evidence type="ECO:0000313" key="3">
    <source>
        <dbReference type="Proteomes" id="UP000207598"/>
    </source>
</evidence>
<proteinExistence type="predicted"/>
<evidence type="ECO:0000256" key="1">
    <source>
        <dbReference type="SAM" id="Phobius"/>
    </source>
</evidence>
<dbReference type="AlphaFoldDB" id="A0A238KPG1"/>
<keyword evidence="1" id="KW-0812">Transmembrane</keyword>
<organism evidence="2 3">
    <name type="scientific">Maliponia aquimaris</name>
    <dbReference type="NCBI Taxonomy" id="1673631"/>
    <lineage>
        <taxon>Bacteria</taxon>
        <taxon>Pseudomonadati</taxon>
        <taxon>Pseudomonadota</taxon>
        <taxon>Alphaproteobacteria</taxon>
        <taxon>Rhodobacterales</taxon>
        <taxon>Paracoccaceae</taxon>
        <taxon>Maliponia</taxon>
    </lineage>
</organism>
<reference evidence="2 3" key="1">
    <citation type="submission" date="2017-05" db="EMBL/GenBank/DDBJ databases">
        <authorList>
            <person name="Song R."/>
            <person name="Chenine A.L."/>
            <person name="Ruprecht R.M."/>
        </authorList>
    </citation>
    <scope>NUCLEOTIDE SEQUENCE [LARGE SCALE GENOMIC DNA]</scope>
    <source>
        <strain evidence="2 3">CECT 8898</strain>
    </source>
</reference>
<gene>
    <name evidence="2" type="ORF">MAA8898_02934</name>
</gene>
<dbReference type="EMBL" id="FXYF01000007">
    <property type="protein sequence ID" value="SMX43916.1"/>
    <property type="molecule type" value="Genomic_DNA"/>
</dbReference>
<keyword evidence="1" id="KW-0472">Membrane</keyword>
<sequence length="31" mass="3316">MSKLARDVFGIAAPVAATALFIGLHSWLFVL</sequence>
<protein>
    <submittedName>
        <fullName evidence="2">Uncharacterized protein</fullName>
    </submittedName>
</protein>
<evidence type="ECO:0000313" key="2">
    <source>
        <dbReference type="EMBL" id="SMX43916.1"/>
    </source>
</evidence>
<accession>A0A238KPG1</accession>
<keyword evidence="1" id="KW-1133">Transmembrane helix</keyword>
<keyword evidence="3" id="KW-1185">Reference proteome</keyword>
<dbReference type="Proteomes" id="UP000207598">
    <property type="component" value="Unassembled WGS sequence"/>
</dbReference>